<sequence>MISLMPQIIIESPKSPALMFPKLSNFSQVLLVIFLRLSRSIKQTKLSQNSQKIYNISKSTVHKIYKTYLEHNTVENLINKGQECSTDRRSKNSIMRRRLKDVNLKSCLASANHTLIKCIKKKCLAFAKKGKSMMKDKCYNRTMILKIANNTKEFLQDCEIEVLEWLPQSADHNPIENLWNLLELEISAILKDENPITIHFVMIIPALLDQATAEQQAFCLSRLSTQYFTKRTKPNKY</sequence>
<dbReference type="Gene3D" id="3.30.420.10">
    <property type="entry name" value="Ribonuclease H-like superfamily/Ribonuclease H"/>
    <property type="match status" value="1"/>
</dbReference>
<accession>A0ABD2AQK4</accession>
<dbReference type="InterPro" id="IPR036397">
    <property type="entry name" value="RNaseH_sf"/>
</dbReference>
<dbReference type="Pfam" id="PF14749">
    <property type="entry name" value="Acyl-CoA_ox_N"/>
    <property type="match status" value="1"/>
</dbReference>
<dbReference type="Proteomes" id="UP001607303">
    <property type="component" value="Unassembled WGS sequence"/>
</dbReference>
<evidence type="ECO:0000259" key="1">
    <source>
        <dbReference type="Pfam" id="PF14749"/>
    </source>
</evidence>
<name>A0ABD2AQK4_VESMC</name>
<reference evidence="2 3" key="1">
    <citation type="journal article" date="2024" name="Ann. Entomol. Soc. Am.">
        <title>Genomic analyses of the southern and eastern yellowjacket wasps (Hymenoptera: Vespidae) reveal evolutionary signatures of social life.</title>
        <authorList>
            <person name="Catto M.A."/>
            <person name="Caine P.B."/>
            <person name="Orr S.E."/>
            <person name="Hunt B.G."/>
            <person name="Goodisman M.A.D."/>
        </authorList>
    </citation>
    <scope>NUCLEOTIDE SEQUENCE [LARGE SCALE GENOMIC DNA]</scope>
    <source>
        <strain evidence="2">232</strain>
        <tissue evidence="2">Head and thorax</tissue>
    </source>
</reference>
<keyword evidence="3" id="KW-1185">Reference proteome</keyword>
<dbReference type="AlphaFoldDB" id="A0ABD2AQK4"/>
<organism evidence="2 3">
    <name type="scientific">Vespula maculifrons</name>
    <name type="common">Eastern yellow jacket</name>
    <name type="synonym">Wasp</name>
    <dbReference type="NCBI Taxonomy" id="7453"/>
    <lineage>
        <taxon>Eukaryota</taxon>
        <taxon>Metazoa</taxon>
        <taxon>Ecdysozoa</taxon>
        <taxon>Arthropoda</taxon>
        <taxon>Hexapoda</taxon>
        <taxon>Insecta</taxon>
        <taxon>Pterygota</taxon>
        <taxon>Neoptera</taxon>
        <taxon>Endopterygota</taxon>
        <taxon>Hymenoptera</taxon>
        <taxon>Apocrita</taxon>
        <taxon>Aculeata</taxon>
        <taxon>Vespoidea</taxon>
        <taxon>Vespidae</taxon>
        <taxon>Vespinae</taxon>
        <taxon>Vespula</taxon>
    </lineage>
</organism>
<proteinExistence type="predicted"/>
<dbReference type="InterPro" id="IPR029320">
    <property type="entry name" value="Acyl-CoA_ox_N"/>
</dbReference>
<dbReference type="EMBL" id="JAYRBN010000115">
    <property type="protein sequence ID" value="KAL2722907.1"/>
    <property type="molecule type" value="Genomic_DNA"/>
</dbReference>
<protein>
    <submittedName>
        <fullName evidence="2">Peroxisomal acyl-coenzyme A oxidase 1</fullName>
    </submittedName>
</protein>
<gene>
    <name evidence="2" type="ORF">V1477_019498</name>
</gene>
<feature type="domain" description="Acyl-coenzyme A oxidase N-terminal" evidence="1">
    <location>
        <begin position="182"/>
        <end position="220"/>
    </location>
</feature>
<comment type="caution">
    <text evidence="2">The sequence shown here is derived from an EMBL/GenBank/DDBJ whole genome shotgun (WGS) entry which is preliminary data.</text>
</comment>
<evidence type="ECO:0000313" key="3">
    <source>
        <dbReference type="Proteomes" id="UP001607303"/>
    </source>
</evidence>
<evidence type="ECO:0000313" key="2">
    <source>
        <dbReference type="EMBL" id="KAL2722907.1"/>
    </source>
</evidence>